<gene>
    <name evidence="16" type="ORF">B0A54_04183</name>
</gene>
<name>A0A4U0V9W7_9PEZI</name>
<keyword evidence="6" id="KW-0831">Ubiquinone biosynthesis</keyword>
<comment type="caution">
    <text evidence="16">The sequence shown here is derived from an EMBL/GenBank/DDBJ whole genome shotgun (WGS) entry which is preliminary data.</text>
</comment>
<evidence type="ECO:0000259" key="15">
    <source>
        <dbReference type="Pfam" id="PF08511"/>
    </source>
</evidence>
<feature type="transmembrane region" description="Helical" evidence="14">
    <location>
        <begin position="301"/>
        <end position="322"/>
    </location>
</feature>
<dbReference type="InterPro" id="IPR002293">
    <property type="entry name" value="AA/rel_permease1"/>
</dbReference>
<keyword evidence="11" id="KW-0496">Mitochondrion</keyword>
<proteinExistence type="inferred from homology"/>
<evidence type="ECO:0000256" key="4">
    <source>
        <dbReference type="ARBA" id="ARBA00010766"/>
    </source>
</evidence>
<feature type="domain" description="COQ9 C-terminal" evidence="15">
    <location>
        <begin position="627"/>
        <end position="694"/>
    </location>
</feature>
<feature type="transmembrane region" description="Helical" evidence="14">
    <location>
        <begin position="218"/>
        <end position="237"/>
    </location>
</feature>
<dbReference type="GO" id="GO:0022857">
    <property type="term" value="F:transmembrane transporter activity"/>
    <property type="evidence" value="ECO:0007669"/>
    <property type="project" value="InterPro"/>
</dbReference>
<feature type="transmembrane region" description="Helical" evidence="14">
    <location>
        <begin position="465"/>
        <end position="485"/>
    </location>
</feature>
<evidence type="ECO:0000256" key="6">
    <source>
        <dbReference type="ARBA" id="ARBA00022688"/>
    </source>
</evidence>
<evidence type="ECO:0000313" key="17">
    <source>
        <dbReference type="Proteomes" id="UP000310066"/>
    </source>
</evidence>
<dbReference type="GO" id="GO:0008289">
    <property type="term" value="F:lipid binding"/>
    <property type="evidence" value="ECO:0007669"/>
    <property type="project" value="UniProtKB-KW"/>
</dbReference>
<dbReference type="UniPathway" id="UPA00232"/>
<evidence type="ECO:0000256" key="12">
    <source>
        <dbReference type="ARBA" id="ARBA00023136"/>
    </source>
</evidence>
<dbReference type="GO" id="GO:0005739">
    <property type="term" value="C:mitochondrion"/>
    <property type="evidence" value="ECO:0007669"/>
    <property type="project" value="UniProtKB-SubCell"/>
</dbReference>
<feature type="transmembrane region" description="Helical" evidence="14">
    <location>
        <begin position="63"/>
        <end position="83"/>
    </location>
</feature>
<dbReference type="AlphaFoldDB" id="A0A4U0V9W7"/>
<keyword evidence="5" id="KW-0813">Transport</keyword>
<feature type="transmembrane region" description="Helical" evidence="14">
    <location>
        <begin position="190"/>
        <end position="212"/>
    </location>
</feature>
<comment type="pathway">
    <text evidence="3">Cofactor biosynthesis; ubiquinone biosynthesis.</text>
</comment>
<evidence type="ECO:0000256" key="1">
    <source>
        <dbReference type="ARBA" id="ARBA00004141"/>
    </source>
</evidence>
<dbReference type="Gene3D" id="1.10.357.10">
    <property type="entry name" value="Tetracycline Repressor, domain 2"/>
    <property type="match status" value="1"/>
</dbReference>
<keyword evidence="7 14" id="KW-0812">Transmembrane</keyword>
<dbReference type="PANTHER" id="PTHR45649">
    <property type="entry name" value="AMINO-ACID PERMEASE BAT1"/>
    <property type="match status" value="1"/>
</dbReference>
<comment type="similarity">
    <text evidence="4">Belongs to the COQ9 family.</text>
</comment>
<dbReference type="GO" id="GO:0016020">
    <property type="term" value="C:membrane"/>
    <property type="evidence" value="ECO:0007669"/>
    <property type="project" value="UniProtKB-SubCell"/>
</dbReference>
<evidence type="ECO:0000256" key="10">
    <source>
        <dbReference type="ARBA" id="ARBA00023121"/>
    </source>
</evidence>
<evidence type="ECO:0000313" key="16">
    <source>
        <dbReference type="EMBL" id="TKA45644.1"/>
    </source>
</evidence>
<dbReference type="InterPro" id="IPR013718">
    <property type="entry name" value="COQ9_C"/>
</dbReference>
<feature type="transmembrane region" description="Helical" evidence="14">
    <location>
        <begin position="95"/>
        <end position="117"/>
    </location>
</feature>
<evidence type="ECO:0000256" key="9">
    <source>
        <dbReference type="ARBA" id="ARBA00022989"/>
    </source>
</evidence>
<evidence type="ECO:0000256" key="11">
    <source>
        <dbReference type="ARBA" id="ARBA00023128"/>
    </source>
</evidence>
<dbReference type="InterPro" id="IPR012762">
    <property type="entry name" value="Ubiq_biosynth_COQ9"/>
</dbReference>
<evidence type="ECO:0000256" key="8">
    <source>
        <dbReference type="ARBA" id="ARBA00022946"/>
    </source>
</evidence>
<dbReference type="FunFam" id="1.10.357.10:FF:000004">
    <property type="entry name" value="Ubiquinone biosynthesis protein COQ9, mitochondrial"/>
    <property type="match status" value="1"/>
</dbReference>
<protein>
    <recommendedName>
        <fullName evidence="15">COQ9 C-terminal domain-containing protein</fullName>
    </recommendedName>
</protein>
<feature type="transmembrane region" description="Helical" evidence="14">
    <location>
        <begin position="148"/>
        <end position="169"/>
    </location>
</feature>
<evidence type="ECO:0000256" key="13">
    <source>
        <dbReference type="ARBA" id="ARBA00058104"/>
    </source>
</evidence>
<dbReference type="NCBIfam" id="TIGR02396">
    <property type="entry name" value="diverge_rpsU"/>
    <property type="match status" value="1"/>
</dbReference>
<accession>A0A4U0V9W7</accession>
<dbReference type="Gene3D" id="1.20.1740.10">
    <property type="entry name" value="Amino acid/polyamine transporter I"/>
    <property type="match status" value="1"/>
</dbReference>
<dbReference type="Proteomes" id="UP000310066">
    <property type="component" value="Unassembled WGS sequence"/>
</dbReference>
<dbReference type="EMBL" id="NAJP01000011">
    <property type="protein sequence ID" value="TKA45644.1"/>
    <property type="molecule type" value="Genomic_DNA"/>
</dbReference>
<reference evidence="16 17" key="1">
    <citation type="submission" date="2017-03" db="EMBL/GenBank/DDBJ databases">
        <title>Genomes of endolithic fungi from Antarctica.</title>
        <authorList>
            <person name="Coleine C."/>
            <person name="Masonjones S."/>
            <person name="Stajich J.E."/>
        </authorList>
    </citation>
    <scope>NUCLEOTIDE SEQUENCE [LARGE SCALE GENOMIC DNA]</scope>
    <source>
        <strain evidence="16 17">CCFEE 5311</strain>
    </source>
</reference>
<dbReference type="OrthoDB" id="3257095at2759"/>
<keyword evidence="8" id="KW-0809">Transit peptide</keyword>
<keyword evidence="12 14" id="KW-0472">Membrane</keyword>
<evidence type="ECO:0000256" key="5">
    <source>
        <dbReference type="ARBA" id="ARBA00022448"/>
    </source>
</evidence>
<dbReference type="STRING" id="329885.A0A4U0V9W7"/>
<dbReference type="PANTHER" id="PTHR45649:SF4">
    <property type="entry name" value="TRANSPORTER, PUTATIVE (EUROFUNG)-RELATED"/>
    <property type="match status" value="1"/>
</dbReference>
<evidence type="ECO:0000256" key="2">
    <source>
        <dbReference type="ARBA" id="ARBA00004173"/>
    </source>
</evidence>
<comment type="function">
    <text evidence="13">Membrane-associated protein that warps the membrane surface to access and bind aromatic isoprenes with high specificity, including ubiquinone (CoQ) isoprene intermediates and presents them directly to COQ7, therefore facilitating the COQ7-mediated hydroxylase step. Participates in the biosynthesis of coenzyme Q, also named ubiquinone, an essential lipid-soluble electron transporter for aerobic cellular respiration.</text>
</comment>
<feature type="transmembrane region" description="Helical" evidence="14">
    <location>
        <begin position="342"/>
        <end position="366"/>
    </location>
</feature>
<feature type="transmembrane region" description="Helical" evidence="14">
    <location>
        <begin position="419"/>
        <end position="445"/>
    </location>
</feature>
<keyword evidence="9 14" id="KW-1133">Transmembrane helix</keyword>
<organism evidence="16 17">
    <name type="scientific">Friedmanniomyces endolithicus</name>
    <dbReference type="NCBI Taxonomy" id="329885"/>
    <lineage>
        <taxon>Eukaryota</taxon>
        <taxon>Fungi</taxon>
        <taxon>Dikarya</taxon>
        <taxon>Ascomycota</taxon>
        <taxon>Pezizomycotina</taxon>
        <taxon>Dothideomycetes</taxon>
        <taxon>Dothideomycetidae</taxon>
        <taxon>Mycosphaerellales</taxon>
        <taxon>Teratosphaeriaceae</taxon>
        <taxon>Friedmanniomyces</taxon>
    </lineage>
</organism>
<comment type="subcellular location">
    <subcellularLocation>
        <location evidence="1">Membrane</location>
        <topology evidence="1">Multi-pass membrane protein</topology>
    </subcellularLocation>
    <subcellularLocation>
        <location evidence="2">Mitochondrion</location>
    </subcellularLocation>
</comment>
<keyword evidence="10" id="KW-0446">Lipid-binding</keyword>
<dbReference type="GO" id="GO:0006744">
    <property type="term" value="P:ubiquinone biosynthetic process"/>
    <property type="evidence" value="ECO:0007669"/>
    <property type="project" value="UniProtKB-UniPathway"/>
</dbReference>
<dbReference type="Pfam" id="PF13520">
    <property type="entry name" value="AA_permease_2"/>
    <property type="match status" value="1"/>
</dbReference>
<sequence length="725" mass="79406">MAQSSLATGLDIEMKTPYHHSGLAMADSKGSAELETGSDKDGWGQDVRDMHRLGKKQEFTRNFGMISALGFVSIYMATWEFVLVSLSVGLANGGFAGLFWCFITTVLCYGTVVASLAEMASMAPTSGGQYHWVSEFAPPQYQKVLSYASGWMSTLGWIASLASSVYVCGTQIQAMINVLNPDEAMTSWQLTLVMFAIIAITIVFNTVGAKFLPMLETISLFGHVAGFFVVMIPLLVLCPKNSAYDVFVHFEANGGWSLGPAYLVSQVTIIYCNLGSDSVVHISEEVEDASLVVPRCMFWSFVYNVVLGIVMLIVMLFCIGPLEDVVNTSVPYVLLFNNTGSPALSIVLNLVLFLLVYSGNVTALATSAREMWAFARDHGLPGSGWLGRMDRKWDIPFNAVYGCSAGCVILALIQLGSTLAFNIIVSLSVLGLMSTYMLSIGCVFLKRLKGEPLPYARWSLGRFGFAINGFALFYSAFLLALRNILRAPAAVRPLLIQPRSLYHSYEHTEPPPYRDAESAILSSALSHVPLHGFTQESLSLGAQQAGYLDISSNLFPNGAFDLVKYHLVTQRLALKHRIQFPNTDQKLGVGRRVRSLVLERLRANVDAGVVGRWQEALALMSLGENLPRSLRELSDLSDEIWFLAGDLSVDTSWYTKRATLAGIYAATEVYQSMDLSTEYRDTAAFLDRRLEESRVLGSAVGNTLEWIGFQGGAMVNLLRSKGVGI</sequence>
<feature type="transmembrane region" description="Helical" evidence="14">
    <location>
        <begin position="395"/>
        <end position="413"/>
    </location>
</feature>
<evidence type="ECO:0000256" key="3">
    <source>
        <dbReference type="ARBA" id="ARBA00004749"/>
    </source>
</evidence>
<evidence type="ECO:0000256" key="7">
    <source>
        <dbReference type="ARBA" id="ARBA00022692"/>
    </source>
</evidence>
<dbReference type="Pfam" id="PF08511">
    <property type="entry name" value="COQ9"/>
    <property type="match status" value="1"/>
</dbReference>
<evidence type="ECO:0000256" key="14">
    <source>
        <dbReference type="SAM" id="Phobius"/>
    </source>
</evidence>